<evidence type="ECO:0000256" key="4">
    <source>
        <dbReference type="ARBA" id="ARBA00023159"/>
    </source>
</evidence>
<evidence type="ECO:0000256" key="2">
    <source>
        <dbReference type="ARBA" id="ARBA00008607"/>
    </source>
</evidence>
<dbReference type="Pfam" id="PF00439">
    <property type="entry name" value="Bromodomain"/>
    <property type="match status" value="1"/>
</dbReference>
<keyword evidence="7" id="KW-0175">Coiled coil</keyword>
<comment type="similarity">
    <text evidence="2">Belongs to the acetyltransferase family. GCN5 subfamily.</text>
</comment>
<dbReference type="Gene3D" id="1.20.920.10">
    <property type="entry name" value="Bromodomain-like"/>
    <property type="match status" value="1"/>
</dbReference>
<dbReference type="PANTHER" id="PTHR45750:SF3">
    <property type="entry name" value="HISTONE ACETYLTRANSFERASE"/>
    <property type="match status" value="1"/>
</dbReference>
<accession>A0A8T0A1N7</accession>
<dbReference type="PROSITE" id="PS51186">
    <property type="entry name" value="GNAT"/>
    <property type="match status" value="1"/>
</dbReference>
<feature type="coiled-coil region" evidence="7">
    <location>
        <begin position="264"/>
        <end position="291"/>
    </location>
</feature>
<comment type="subcellular location">
    <subcellularLocation>
        <location evidence="1">Nucleus</location>
    </subcellularLocation>
</comment>
<dbReference type="OrthoDB" id="1937912at2759"/>
<dbReference type="EMBL" id="JABEBT010000002">
    <property type="protein sequence ID" value="KAF7639991.1"/>
    <property type="molecule type" value="Genomic_DNA"/>
</dbReference>
<dbReference type="GO" id="GO:0010484">
    <property type="term" value="F:histone H3 acetyltransferase activity"/>
    <property type="evidence" value="ECO:0007669"/>
    <property type="project" value="TreeGrafter"/>
</dbReference>
<dbReference type="Proteomes" id="UP000605970">
    <property type="component" value="Unassembled WGS sequence"/>
</dbReference>
<keyword evidence="4" id="KW-0010">Activator</keyword>
<reference evidence="10" key="1">
    <citation type="journal article" date="2020" name="Ecol. Evol.">
        <title>Genome structure and content of the rice root-knot nematode (Meloidogyne graminicola).</title>
        <authorList>
            <person name="Phan N.T."/>
            <person name="Danchin E.G.J."/>
            <person name="Klopp C."/>
            <person name="Perfus-Barbeoch L."/>
            <person name="Kozlowski D.K."/>
            <person name="Koutsovoulos G.D."/>
            <person name="Lopez-Roques C."/>
            <person name="Bouchez O."/>
            <person name="Zahm M."/>
            <person name="Besnard G."/>
            <person name="Bellafiore S."/>
        </authorList>
    </citation>
    <scope>NUCLEOTIDE SEQUENCE</scope>
    <source>
        <strain evidence="10">VN-18</strain>
    </source>
</reference>
<dbReference type="GO" id="GO:0045944">
    <property type="term" value="P:positive regulation of transcription by RNA polymerase II"/>
    <property type="evidence" value="ECO:0007669"/>
    <property type="project" value="TreeGrafter"/>
</dbReference>
<dbReference type="InterPro" id="IPR016181">
    <property type="entry name" value="Acyl_CoA_acyltransferase"/>
</dbReference>
<dbReference type="SUPFAM" id="SSF47370">
    <property type="entry name" value="Bromodomain"/>
    <property type="match status" value="1"/>
</dbReference>
<dbReference type="GO" id="GO:0005634">
    <property type="term" value="C:nucleus"/>
    <property type="evidence" value="ECO:0007669"/>
    <property type="project" value="UniProtKB-SubCell"/>
</dbReference>
<keyword evidence="3 6" id="KW-0103">Bromodomain</keyword>
<dbReference type="PROSITE" id="PS50014">
    <property type="entry name" value="BROMODOMAIN_2"/>
    <property type="match status" value="1"/>
</dbReference>
<feature type="domain" description="N-acetyltransferase" evidence="9">
    <location>
        <begin position="53"/>
        <end position="205"/>
    </location>
</feature>
<comment type="caution">
    <text evidence="10">The sequence shown here is derived from an EMBL/GenBank/DDBJ whole genome shotgun (WGS) entry which is preliminary data.</text>
</comment>
<evidence type="ECO:0000256" key="6">
    <source>
        <dbReference type="PROSITE-ProRule" id="PRU00035"/>
    </source>
</evidence>
<feature type="domain" description="Bromo" evidence="8">
    <location>
        <begin position="304"/>
        <end position="363"/>
    </location>
</feature>
<dbReference type="Gene3D" id="3.40.630.30">
    <property type="match status" value="1"/>
</dbReference>
<protein>
    <recommendedName>
        <fullName evidence="12">Histone acetyltransferase</fullName>
    </recommendedName>
</protein>
<evidence type="ECO:0000259" key="8">
    <source>
        <dbReference type="PROSITE" id="PS50014"/>
    </source>
</evidence>
<dbReference type="Pfam" id="PF00583">
    <property type="entry name" value="Acetyltransf_1"/>
    <property type="match status" value="1"/>
</dbReference>
<sequence length="363" mass="43021">MKSDIFKKAFQKFDEEKSKQEIKQEDSYFTEIRKSIAETEEENGFISLHIINNDYSPLQDRNKIKWLFDVQRLFSIQLPKMPREYVTRIVFDRTHTNLIIHKKDKGIIAGICYRLFKEQGFAEIVFCAVMADEQVKGYGTHMMNHLKDYMVGKLGIYHLLTYADEFAIGYFIKQDFITEFALPASKYKGYIKDYQGATLMYCQLHPKLIYIKSKQIYHNMRRIYTLALKEAFPNYGMQFGGLKPLFDKNGGQPLSLKQIPGTEILSNIEDLKKAEEEHEKYQQTGETLQKNFRLILQKLKEDKNSWPFKKNFLKRISRFRKVPDYKNIINFPIDLSIITQKLKDGFYTCVRSYVYCRLKTFIF</sequence>
<evidence type="ECO:0000256" key="7">
    <source>
        <dbReference type="SAM" id="Coils"/>
    </source>
</evidence>
<dbReference type="InterPro" id="IPR036427">
    <property type="entry name" value="Bromodomain-like_sf"/>
</dbReference>
<gene>
    <name evidence="10" type="ORF">Mgra_00000434</name>
</gene>
<keyword evidence="5" id="KW-0539">Nucleus</keyword>
<keyword evidence="11" id="KW-1185">Reference proteome</keyword>
<dbReference type="SUPFAM" id="SSF55729">
    <property type="entry name" value="Acyl-CoA N-acyltransferases (Nat)"/>
    <property type="match status" value="1"/>
</dbReference>
<evidence type="ECO:0000259" key="9">
    <source>
        <dbReference type="PROSITE" id="PS51186"/>
    </source>
</evidence>
<evidence type="ECO:0008006" key="12">
    <source>
        <dbReference type="Google" id="ProtNLM"/>
    </source>
</evidence>
<dbReference type="InterPro" id="IPR000182">
    <property type="entry name" value="GNAT_dom"/>
</dbReference>
<evidence type="ECO:0000256" key="3">
    <source>
        <dbReference type="ARBA" id="ARBA00023117"/>
    </source>
</evidence>
<evidence type="ECO:0000256" key="1">
    <source>
        <dbReference type="ARBA" id="ARBA00004123"/>
    </source>
</evidence>
<dbReference type="InterPro" id="IPR001487">
    <property type="entry name" value="Bromodomain"/>
</dbReference>
<evidence type="ECO:0000313" key="11">
    <source>
        <dbReference type="Proteomes" id="UP000605970"/>
    </source>
</evidence>
<dbReference type="CDD" id="cd04301">
    <property type="entry name" value="NAT_SF"/>
    <property type="match status" value="1"/>
</dbReference>
<proteinExistence type="inferred from homology"/>
<dbReference type="InterPro" id="IPR037800">
    <property type="entry name" value="GCN5"/>
</dbReference>
<evidence type="ECO:0000313" key="10">
    <source>
        <dbReference type="EMBL" id="KAF7639991.1"/>
    </source>
</evidence>
<evidence type="ECO:0000256" key="5">
    <source>
        <dbReference type="ARBA" id="ARBA00023242"/>
    </source>
</evidence>
<name>A0A8T0A1N7_9BILA</name>
<organism evidence="10 11">
    <name type="scientific">Meloidogyne graminicola</name>
    <dbReference type="NCBI Taxonomy" id="189291"/>
    <lineage>
        <taxon>Eukaryota</taxon>
        <taxon>Metazoa</taxon>
        <taxon>Ecdysozoa</taxon>
        <taxon>Nematoda</taxon>
        <taxon>Chromadorea</taxon>
        <taxon>Rhabditida</taxon>
        <taxon>Tylenchina</taxon>
        <taxon>Tylenchomorpha</taxon>
        <taxon>Tylenchoidea</taxon>
        <taxon>Meloidogynidae</taxon>
        <taxon>Meloidogyninae</taxon>
        <taxon>Meloidogyne</taxon>
    </lineage>
</organism>
<dbReference type="AlphaFoldDB" id="A0A8T0A1N7"/>
<dbReference type="PANTHER" id="PTHR45750">
    <property type="entry name" value="GH11602P"/>
    <property type="match status" value="1"/>
</dbReference>
<dbReference type="GO" id="GO:0140672">
    <property type="term" value="C:ATAC complex"/>
    <property type="evidence" value="ECO:0007669"/>
    <property type="project" value="TreeGrafter"/>
</dbReference>